<dbReference type="HOGENOM" id="CLU_153067_1_0_6"/>
<protein>
    <recommendedName>
        <fullName evidence="3">Type II toxin-antitoxin system HigB family toxin</fullName>
    </recommendedName>
</protein>
<dbReference type="EMBL" id="JH603170">
    <property type="protein sequence ID" value="EIC19821.1"/>
    <property type="molecule type" value="Genomic_DNA"/>
</dbReference>
<dbReference type="Proteomes" id="UP000002964">
    <property type="component" value="Unassembled WGS sequence"/>
</dbReference>
<keyword evidence="2" id="KW-1185">Reference proteome</keyword>
<evidence type="ECO:0000313" key="1">
    <source>
        <dbReference type="EMBL" id="EIC19821.1"/>
    </source>
</evidence>
<dbReference type="GO" id="GO:0003723">
    <property type="term" value="F:RNA binding"/>
    <property type="evidence" value="ECO:0007669"/>
    <property type="project" value="InterPro"/>
</dbReference>
<reference evidence="2" key="1">
    <citation type="submission" date="2011-06" db="EMBL/GenBank/DDBJ databases">
        <authorList>
            <consortium name="US DOE Joint Genome Institute (JGI-PGF)"/>
            <person name="Lucas S."/>
            <person name="Han J."/>
            <person name="Lapidus A."/>
            <person name="Cheng J.-F."/>
            <person name="Goodwin L."/>
            <person name="Pitluck S."/>
            <person name="Peters L."/>
            <person name="Land M.L."/>
            <person name="Hauser L."/>
            <person name="Vogl K."/>
            <person name="Liu Z."/>
            <person name="Overmann J."/>
            <person name="Frigaard N.-U."/>
            <person name="Bryant D.A."/>
            <person name="Woyke T.J."/>
        </authorList>
    </citation>
    <scope>NUCLEOTIDE SEQUENCE [LARGE SCALE GENOMIC DNA]</scope>
    <source>
        <strain evidence="2">970</strain>
    </source>
</reference>
<dbReference type="InterPro" id="IPR018669">
    <property type="entry name" value="Toxin_HigB"/>
</dbReference>
<organism evidence="1 2">
    <name type="scientific">Thiorhodovibrio frisius</name>
    <dbReference type="NCBI Taxonomy" id="631362"/>
    <lineage>
        <taxon>Bacteria</taxon>
        <taxon>Pseudomonadati</taxon>
        <taxon>Pseudomonadota</taxon>
        <taxon>Gammaproteobacteria</taxon>
        <taxon>Chromatiales</taxon>
        <taxon>Chromatiaceae</taxon>
        <taxon>Thiorhodovibrio</taxon>
    </lineage>
</organism>
<sequence>MRVISKRPLRDFWQRHPEARPALEDWFRKASAVQAHSFAQLRETFGSADYVDGFTLFDVGGNRYRIAAVVHYDGQRLYVRQVMTHAEYDRNHWRRA</sequence>
<dbReference type="RefSeq" id="WP_009150224.1">
    <property type="nucleotide sequence ID" value="NZ_CP121471.1"/>
</dbReference>
<dbReference type="STRING" id="631362.Thi970DRAFT_03425"/>
<dbReference type="eggNOG" id="COG4680">
    <property type="taxonomic scope" value="Bacteria"/>
</dbReference>
<evidence type="ECO:0008006" key="3">
    <source>
        <dbReference type="Google" id="ProtNLM"/>
    </source>
</evidence>
<dbReference type="GO" id="GO:0004519">
    <property type="term" value="F:endonuclease activity"/>
    <property type="evidence" value="ECO:0007669"/>
    <property type="project" value="InterPro"/>
</dbReference>
<reference evidence="1 2" key="2">
    <citation type="submission" date="2011-11" db="EMBL/GenBank/DDBJ databases">
        <authorList>
            <consortium name="US DOE Joint Genome Institute"/>
            <person name="Lucas S."/>
            <person name="Han J."/>
            <person name="Lapidus A."/>
            <person name="Cheng J.-F."/>
            <person name="Goodwin L."/>
            <person name="Pitluck S."/>
            <person name="Peters L."/>
            <person name="Ovchinnikova G."/>
            <person name="Zhang X."/>
            <person name="Detter J.C."/>
            <person name="Han C."/>
            <person name="Tapia R."/>
            <person name="Land M."/>
            <person name="Hauser L."/>
            <person name="Kyrpides N."/>
            <person name="Ivanova N."/>
            <person name="Pagani I."/>
            <person name="Vogl K."/>
            <person name="Liu Z."/>
            <person name="Overmann J."/>
            <person name="Frigaard N.-U."/>
            <person name="Bryant D."/>
            <person name="Woyke T."/>
        </authorList>
    </citation>
    <scope>NUCLEOTIDE SEQUENCE [LARGE SCALE GENOMIC DNA]</scope>
    <source>
        <strain evidence="1 2">970</strain>
    </source>
</reference>
<dbReference type="Pfam" id="PF09907">
    <property type="entry name" value="HigB_toxin"/>
    <property type="match status" value="1"/>
</dbReference>
<dbReference type="GO" id="GO:0110001">
    <property type="term" value="C:toxin-antitoxin complex"/>
    <property type="evidence" value="ECO:0007669"/>
    <property type="project" value="InterPro"/>
</dbReference>
<dbReference type="OrthoDB" id="9799912at2"/>
<proteinExistence type="predicted"/>
<accession>H8Z7A5</accession>
<name>H8Z7A5_9GAMM</name>
<evidence type="ECO:0000313" key="2">
    <source>
        <dbReference type="Proteomes" id="UP000002964"/>
    </source>
</evidence>
<gene>
    <name evidence="1" type="ORF">Thi970DRAFT_03425</name>
</gene>
<dbReference type="AlphaFoldDB" id="H8Z7A5"/>